<keyword evidence="2" id="KW-0812">Transmembrane</keyword>
<protein>
    <submittedName>
        <fullName evidence="3">Uncharacterized protein</fullName>
    </submittedName>
</protein>
<accession>A0ABY3EJI9</accession>
<evidence type="ECO:0000256" key="2">
    <source>
        <dbReference type="SAM" id="Phobius"/>
    </source>
</evidence>
<keyword evidence="2" id="KW-0472">Membrane</keyword>
<feature type="region of interest" description="Disordered" evidence="1">
    <location>
        <begin position="184"/>
        <end position="206"/>
    </location>
</feature>
<gene>
    <name evidence="3" type="ORF">FGG12_19045</name>
</gene>
<dbReference type="EMBL" id="VCIZ01000012">
    <property type="protein sequence ID" value="TSP10962.1"/>
    <property type="molecule type" value="Genomic_DNA"/>
</dbReference>
<dbReference type="Proteomes" id="UP000318943">
    <property type="component" value="Unassembled WGS sequence"/>
</dbReference>
<keyword evidence="2" id="KW-1133">Transmembrane helix</keyword>
<organism evidence="3 4">
    <name type="scientific">Cupriavidus campinensis</name>
    <dbReference type="NCBI Taxonomy" id="151783"/>
    <lineage>
        <taxon>Bacteria</taxon>
        <taxon>Pseudomonadati</taxon>
        <taxon>Pseudomonadota</taxon>
        <taxon>Betaproteobacteria</taxon>
        <taxon>Burkholderiales</taxon>
        <taxon>Burkholderiaceae</taxon>
        <taxon>Cupriavidus</taxon>
    </lineage>
</organism>
<evidence type="ECO:0000313" key="4">
    <source>
        <dbReference type="Proteomes" id="UP000318943"/>
    </source>
</evidence>
<comment type="caution">
    <text evidence="3">The sequence shown here is derived from an EMBL/GenBank/DDBJ whole genome shotgun (WGS) entry which is preliminary data.</text>
</comment>
<name>A0ABY3EJI9_9BURK</name>
<evidence type="ECO:0000256" key="1">
    <source>
        <dbReference type="SAM" id="MobiDB-lite"/>
    </source>
</evidence>
<proteinExistence type="predicted"/>
<evidence type="ECO:0000313" key="3">
    <source>
        <dbReference type="EMBL" id="TSP10962.1"/>
    </source>
</evidence>
<sequence>MATAGFEIGPAAWAFGGAVVVAIFNQGVTLWKERRQRKDDHQRERTRTALTVAVALEAYALACAHCIDDIDQAEGEAHADHDERPLRRISLPDFAMPDAPDWRWISPHLSDAILGLQLKVRYSKGYIASQAVVDATAFDTVATIETHARRRGARAWQLAGNLRQECGLSATDVHAEEWDFTKRLFPEKEDADMPNEPASAAEKPKS</sequence>
<reference evidence="3 4" key="1">
    <citation type="submission" date="2019-05" db="EMBL/GenBank/DDBJ databases">
        <title>Whole genome sequence analysis of Cupriavidus campinensis S14E4C strain.</title>
        <authorList>
            <person name="Abbaszade G."/>
            <person name="Szabo A."/>
            <person name="Toumi M."/>
            <person name="Toth E."/>
        </authorList>
    </citation>
    <scope>NUCLEOTIDE SEQUENCE [LARGE SCALE GENOMIC DNA]</scope>
    <source>
        <strain evidence="3 4">S14E4C</strain>
    </source>
</reference>
<keyword evidence="4" id="KW-1185">Reference proteome</keyword>
<feature type="transmembrane region" description="Helical" evidence="2">
    <location>
        <begin position="12"/>
        <end position="31"/>
    </location>
</feature>
<dbReference type="RefSeq" id="WP_144200092.1">
    <property type="nucleotide sequence ID" value="NZ_CAJPVH010000008.1"/>
</dbReference>